<feature type="compositionally biased region" description="Gly residues" evidence="1">
    <location>
        <begin position="144"/>
        <end position="155"/>
    </location>
</feature>
<keyword evidence="3" id="KW-1185">Reference proteome</keyword>
<dbReference type="AlphaFoldDB" id="A0A5M6C1X2"/>
<dbReference type="PANTHER" id="PTHR38698">
    <property type="entry name" value="EXPRESSED PROTEIN"/>
    <property type="match status" value="1"/>
</dbReference>
<sequence length="475" mass="50193">MYSDPWADAPSTPKLSSNPGSPNVGSPSPSRVRHVTSSPSDVVGRSSLELEVISSPITIDEPAPVGEAVQQPIEEDEEDIAVKAESGVVEESGQIPLDDEAAVAETEEDGFDDFDDFDDPASAPISGADGGPSTAGQSDDGVAAAGGAGDDGFGDFGDFEEGDFEEPQGAGVVEEEVVQHEPAQQRWHALSLRPLPPRSEMLEQLSSLLTPILSSAESSEQLTDEPTRLVGGLSQVLVGESSRDAYAQLTTAPMLKPLDWTRSKVRRDHLISMGVPVNLDEVDSHRLSALPPLRITTSRSMLPPPRPQSANADPNANGRYTTQQKGKGRDTSPMSVPNSAGGFRPNGPAGTGKYGLGEKPEMDVSRAEELCGLQEDQLSILSIHALKKIQDELVTITAQASAPLAWSLQLKDAQVQDSTTYNGMISELISNAAKVKSAQTHASSGGVFRRASTKARPQSVSGTVTPRRTGSPGMW</sequence>
<dbReference type="RefSeq" id="XP_031862045.1">
    <property type="nucleotide sequence ID" value="XM_032003632.1"/>
</dbReference>
<feature type="region of interest" description="Disordered" evidence="1">
    <location>
        <begin position="441"/>
        <end position="475"/>
    </location>
</feature>
<dbReference type="GeneID" id="43587758"/>
<dbReference type="Proteomes" id="UP000322225">
    <property type="component" value="Chromosome 14"/>
</dbReference>
<name>A0A5M6C1X2_9TREE</name>
<evidence type="ECO:0000256" key="1">
    <source>
        <dbReference type="SAM" id="MobiDB-lite"/>
    </source>
</evidence>
<proteinExistence type="predicted"/>
<reference evidence="2" key="1">
    <citation type="submission" date="2017-08" db="EMBL/GenBank/DDBJ databases">
        <authorList>
            <person name="Cuomo C."/>
            <person name="Billmyre B."/>
            <person name="Heitman J."/>
        </authorList>
    </citation>
    <scope>NUCLEOTIDE SEQUENCE</scope>
    <source>
        <strain evidence="2">CBS 12478</strain>
    </source>
</reference>
<dbReference type="OrthoDB" id="5378975at2759"/>
<feature type="region of interest" description="Disordered" evidence="1">
    <location>
        <begin position="1"/>
        <end position="168"/>
    </location>
</feature>
<feature type="compositionally biased region" description="Acidic residues" evidence="1">
    <location>
        <begin position="97"/>
        <end position="119"/>
    </location>
</feature>
<gene>
    <name evidence="2" type="ORF">CI109_107175</name>
</gene>
<dbReference type="KEGG" id="ksn:43587758"/>
<dbReference type="PANTHER" id="PTHR38698:SF1">
    <property type="entry name" value="FUNGAL PROTEIN"/>
    <property type="match status" value="1"/>
</dbReference>
<protein>
    <submittedName>
        <fullName evidence="2">Uncharacterized protein</fullName>
    </submittedName>
</protein>
<feature type="region of interest" description="Disordered" evidence="1">
    <location>
        <begin position="293"/>
        <end position="359"/>
    </location>
</feature>
<dbReference type="EMBL" id="CP144064">
    <property type="protein sequence ID" value="WWD22682.1"/>
    <property type="molecule type" value="Genomic_DNA"/>
</dbReference>
<organism evidence="2 3">
    <name type="scientific">Kwoniella shandongensis</name>
    <dbReference type="NCBI Taxonomy" id="1734106"/>
    <lineage>
        <taxon>Eukaryota</taxon>
        <taxon>Fungi</taxon>
        <taxon>Dikarya</taxon>
        <taxon>Basidiomycota</taxon>
        <taxon>Agaricomycotina</taxon>
        <taxon>Tremellomycetes</taxon>
        <taxon>Tremellales</taxon>
        <taxon>Cryptococcaceae</taxon>
        <taxon>Kwoniella</taxon>
    </lineage>
</organism>
<accession>A0A5M6C1X2</accession>
<feature type="compositionally biased region" description="Acidic residues" evidence="1">
    <location>
        <begin position="157"/>
        <end position="166"/>
    </location>
</feature>
<evidence type="ECO:0000313" key="2">
    <source>
        <dbReference type="EMBL" id="WWD22682.1"/>
    </source>
</evidence>
<feature type="compositionally biased region" description="Low complexity" evidence="1">
    <location>
        <begin position="16"/>
        <end position="30"/>
    </location>
</feature>
<evidence type="ECO:0000313" key="3">
    <source>
        <dbReference type="Proteomes" id="UP000322225"/>
    </source>
</evidence>
<feature type="compositionally biased region" description="Polar residues" evidence="1">
    <location>
        <begin position="455"/>
        <end position="468"/>
    </location>
</feature>
<dbReference type="Pfam" id="PF17104">
    <property type="entry name" value="YBL010C_LAA2"/>
    <property type="match status" value="1"/>
</dbReference>
<feature type="compositionally biased region" description="Polar residues" evidence="1">
    <location>
        <begin position="308"/>
        <end position="325"/>
    </location>
</feature>
<dbReference type="InterPro" id="IPR031355">
    <property type="entry name" value="YBL010C/LAA2-like"/>
</dbReference>
<reference evidence="2" key="2">
    <citation type="submission" date="2024-01" db="EMBL/GenBank/DDBJ databases">
        <title>Comparative genomics of Cryptococcus and Kwoniella reveals pathogenesis evolution and contrasting modes of karyotype evolution via chromosome fusion or intercentromeric recombination.</title>
        <authorList>
            <person name="Coelho M.A."/>
            <person name="David-Palma M."/>
            <person name="Shea T."/>
            <person name="Bowers K."/>
            <person name="McGinley-Smith S."/>
            <person name="Mohammad A.W."/>
            <person name="Gnirke A."/>
            <person name="Yurkov A.M."/>
            <person name="Nowrousian M."/>
            <person name="Sun S."/>
            <person name="Cuomo C.A."/>
            <person name="Heitman J."/>
        </authorList>
    </citation>
    <scope>NUCLEOTIDE SEQUENCE</scope>
    <source>
        <strain evidence="2">CBS 12478</strain>
    </source>
</reference>